<sequence length="415" mass="44798">MFSSLATFLFGAQPTSESTPSQPSPVQSNPSESGNEQAAPGGDVIEVTSSTPSVAGNQRGPLRLSNSGKRGGAKNRRAKQRQLQQQQQHQQQQQQQQQGGQRKQPATLTKLLTPNGECVIEDDIDEDEWYIVEKEDEENDSLPRSDSEEELTVARAAAGAPAAAPAAAARRRQHINSHSLYSGPRPQQQRNYLQRTRAAGRTLSISTLSPPRTVPANELGSDTSAVSQSLYAPVAAAAVSPSGSDSSSSSGSSGAGLLMEESWYVTPPPCFTSIGPINMEASPFENLLIEHPSMSVYHSIRSSQAGTESFVNLDLGSAAVPEPEPEPAQPAAAVQQPRSHSARFDRHAAAELKQQTLARQSQKSHNKKQHQQLCRSAIKRANKVRDFQAKGQRPRRSDMQHCKLVSGANNNRKCC</sequence>
<feature type="compositionally biased region" description="Low complexity" evidence="11">
    <location>
        <begin position="81"/>
        <end position="104"/>
    </location>
</feature>
<accession>A0ABM1PA48</accession>
<feature type="compositionally biased region" description="Polar residues" evidence="11">
    <location>
        <begin position="176"/>
        <end position="193"/>
    </location>
</feature>
<feature type="compositionally biased region" description="Low complexity" evidence="11">
    <location>
        <begin position="154"/>
        <end position="168"/>
    </location>
</feature>
<dbReference type="RefSeq" id="XP_017864084.1">
    <property type="nucleotide sequence ID" value="XM_018008595.1"/>
</dbReference>
<keyword evidence="6" id="KW-0010">Activator</keyword>
<evidence type="ECO:0000256" key="8">
    <source>
        <dbReference type="ARBA" id="ARBA00023242"/>
    </source>
</evidence>
<feature type="region of interest" description="Disordered" evidence="11">
    <location>
        <begin position="317"/>
        <end position="347"/>
    </location>
</feature>
<proteinExistence type="predicted"/>
<evidence type="ECO:0000256" key="11">
    <source>
        <dbReference type="SAM" id="MobiDB-lite"/>
    </source>
</evidence>
<keyword evidence="4" id="KW-0072">Autophagy</keyword>
<evidence type="ECO:0000256" key="7">
    <source>
        <dbReference type="ARBA" id="ARBA00023163"/>
    </source>
</evidence>
<gene>
    <name evidence="13 14" type="primary">LOC108614459</name>
</gene>
<keyword evidence="8" id="KW-0539">Nucleus</keyword>
<evidence type="ECO:0000256" key="2">
    <source>
        <dbReference type="ARBA" id="ARBA00004514"/>
    </source>
</evidence>
<comment type="subcellular location">
    <subcellularLocation>
        <location evidence="2">Cytoplasm</location>
        <location evidence="2">Cytosol</location>
    </subcellularLocation>
    <subcellularLocation>
        <location evidence="1">Cytoplasmic vesicle</location>
        <location evidence="1">Autophagosome</location>
    </subcellularLocation>
    <subcellularLocation>
        <location evidence="10">Nucleus</location>
        <location evidence="10">Nuclear body</location>
    </subcellularLocation>
</comment>
<keyword evidence="13 14" id="KW-0675">Receptor</keyword>
<reference evidence="12" key="2">
    <citation type="journal article" date="2016" name="G3 (Bethesda)">
        <title>Genome Evolution in Three Species of Cactophilic Drosophila.</title>
        <authorList>
            <person name="Sanchez-Flores A."/>
            <person name="Penazola F."/>
            <person name="Carpinteyro-Ponce J."/>
            <person name="Nazario-Yepiz N."/>
            <person name="Abreu-Goodger C."/>
            <person name="Machado C.A."/>
            <person name="Markow T.A."/>
        </authorList>
    </citation>
    <scope>NUCLEOTIDE SEQUENCE [LARGE SCALE GENOMIC DNA]</scope>
</reference>
<feature type="compositionally biased region" description="Low complexity" evidence="11">
    <location>
        <begin position="14"/>
        <end position="33"/>
    </location>
</feature>
<evidence type="ECO:0000256" key="9">
    <source>
        <dbReference type="ARBA" id="ARBA00023329"/>
    </source>
</evidence>
<name>A0ABM1PA48_DROAR</name>
<keyword evidence="12" id="KW-1185">Reference proteome</keyword>
<evidence type="ECO:0000256" key="3">
    <source>
        <dbReference type="ARBA" id="ARBA00022490"/>
    </source>
</evidence>
<feature type="region of interest" description="Disordered" evidence="11">
    <location>
        <begin position="354"/>
        <end position="373"/>
    </location>
</feature>
<dbReference type="GeneID" id="108614459"/>
<feature type="compositionally biased region" description="Basic residues" evidence="11">
    <location>
        <begin position="71"/>
        <end position="80"/>
    </location>
</feature>
<organism evidence="12 14">
    <name type="scientific">Drosophila arizonae</name>
    <name type="common">Fruit fly</name>
    <dbReference type="NCBI Taxonomy" id="7263"/>
    <lineage>
        <taxon>Eukaryota</taxon>
        <taxon>Metazoa</taxon>
        <taxon>Ecdysozoa</taxon>
        <taxon>Arthropoda</taxon>
        <taxon>Hexapoda</taxon>
        <taxon>Insecta</taxon>
        <taxon>Pterygota</taxon>
        <taxon>Neoptera</taxon>
        <taxon>Endopterygota</taxon>
        <taxon>Diptera</taxon>
        <taxon>Brachycera</taxon>
        <taxon>Muscomorpha</taxon>
        <taxon>Ephydroidea</taxon>
        <taxon>Drosophilidae</taxon>
        <taxon>Drosophila</taxon>
    </lineage>
</organism>
<keyword evidence="3" id="KW-0963">Cytoplasm</keyword>
<protein>
    <submittedName>
        <fullName evidence="13 14">Hormone receptor 4 isoform X1</fullName>
    </submittedName>
</protein>
<evidence type="ECO:0000313" key="13">
    <source>
        <dbReference type="RefSeq" id="XP_017864083.1"/>
    </source>
</evidence>
<reference evidence="13 14" key="3">
    <citation type="submission" date="2025-05" db="UniProtKB">
        <authorList>
            <consortium name="RefSeq"/>
        </authorList>
    </citation>
    <scope>IDENTIFICATION</scope>
    <source>
        <tissue evidence="13 14">Whole organism</tissue>
    </source>
</reference>
<keyword evidence="5" id="KW-0805">Transcription regulation</keyword>
<feature type="compositionally biased region" description="Polar residues" evidence="11">
    <location>
        <begin position="47"/>
        <end position="56"/>
    </location>
</feature>
<feature type="region of interest" description="Disordered" evidence="11">
    <location>
        <begin position="134"/>
        <end position="193"/>
    </location>
</feature>
<evidence type="ECO:0000313" key="14">
    <source>
        <dbReference type="RefSeq" id="XP_017864084.1"/>
    </source>
</evidence>
<reference evidence="12" key="1">
    <citation type="journal article" date="1997" name="Nucleic Acids Res.">
        <title>tRNAscan-SE: a program for improved detection of transfer RNA genes in genomic sequence.</title>
        <authorList>
            <person name="Lowe T.M."/>
            <person name="Eddy S.R."/>
        </authorList>
    </citation>
    <scope>NUCLEOTIDE SEQUENCE [LARGE SCALE GENOMIC DNA]</scope>
</reference>
<evidence type="ECO:0000256" key="6">
    <source>
        <dbReference type="ARBA" id="ARBA00023159"/>
    </source>
</evidence>
<keyword evidence="7" id="KW-0804">Transcription</keyword>
<dbReference type="RefSeq" id="XP_017864083.1">
    <property type="nucleotide sequence ID" value="XM_018008594.1"/>
</dbReference>
<dbReference type="PANTHER" id="PTHR31671:SF3">
    <property type="entry name" value="DIABETES AND OBESITY REGULATED, ISOFORM G"/>
    <property type="match status" value="1"/>
</dbReference>
<evidence type="ECO:0000256" key="1">
    <source>
        <dbReference type="ARBA" id="ARBA00004419"/>
    </source>
</evidence>
<dbReference type="InterPro" id="IPR029431">
    <property type="entry name" value="TP53INP"/>
</dbReference>
<evidence type="ECO:0000256" key="5">
    <source>
        <dbReference type="ARBA" id="ARBA00023015"/>
    </source>
</evidence>
<keyword evidence="9" id="KW-0968">Cytoplasmic vesicle</keyword>
<feature type="region of interest" description="Disordered" evidence="11">
    <location>
        <begin position="1"/>
        <end position="120"/>
    </location>
</feature>
<dbReference type="Proteomes" id="UP000694904">
    <property type="component" value="Chromosome 4"/>
</dbReference>
<evidence type="ECO:0000256" key="4">
    <source>
        <dbReference type="ARBA" id="ARBA00023006"/>
    </source>
</evidence>
<dbReference type="PANTHER" id="PTHR31671">
    <property type="entry name" value="DIABETES AND OBESITY REGULATED, ISOFORM G"/>
    <property type="match status" value="1"/>
</dbReference>
<evidence type="ECO:0000313" key="12">
    <source>
        <dbReference type="Proteomes" id="UP000694904"/>
    </source>
</evidence>
<evidence type="ECO:0000256" key="10">
    <source>
        <dbReference type="ARBA" id="ARBA00034306"/>
    </source>
</evidence>
<dbReference type="Pfam" id="PF14839">
    <property type="entry name" value="DOR"/>
    <property type="match status" value="1"/>
</dbReference>
<feature type="region of interest" description="Disordered" evidence="11">
    <location>
        <begin position="201"/>
        <end position="220"/>
    </location>
</feature>